<protein>
    <recommendedName>
        <fullName evidence="3">Cytochrome c domain-containing protein</fullName>
    </recommendedName>
</protein>
<evidence type="ECO:0008006" key="3">
    <source>
        <dbReference type="Google" id="ProtNLM"/>
    </source>
</evidence>
<dbReference type="Proteomes" id="UP000321532">
    <property type="component" value="Unassembled WGS sequence"/>
</dbReference>
<dbReference type="GO" id="GO:0020037">
    <property type="term" value="F:heme binding"/>
    <property type="evidence" value="ECO:0007669"/>
    <property type="project" value="InterPro"/>
</dbReference>
<dbReference type="SUPFAM" id="SSF46626">
    <property type="entry name" value="Cytochrome c"/>
    <property type="match status" value="1"/>
</dbReference>
<dbReference type="GO" id="GO:0009055">
    <property type="term" value="F:electron transfer activity"/>
    <property type="evidence" value="ECO:0007669"/>
    <property type="project" value="InterPro"/>
</dbReference>
<keyword evidence="2" id="KW-1185">Reference proteome</keyword>
<proteinExistence type="predicted"/>
<dbReference type="Gene3D" id="1.10.760.10">
    <property type="entry name" value="Cytochrome c-like domain"/>
    <property type="match status" value="1"/>
</dbReference>
<comment type="caution">
    <text evidence="1">The sequence shown here is derived from an EMBL/GenBank/DDBJ whole genome shotgun (WGS) entry which is preliminary data.</text>
</comment>
<dbReference type="AlphaFoldDB" id="A0A512AS45"/>
<sequence>MSLSRQAAIKIKKFVPPTTLLADSIDKETGLKKAPGYALVKTNCVRCHSPKLITDKRATRDGWLATIRWMQQNQGLWELGKAEPEILDYLAKNYAPKDEGRRPPLKNIEWYKL</sequence>
<accession>A0A512AS45</accession>
<dbReference type="InterPro" id="IPR036909">
    <property type="entry name" value="Cyt_c-like_dom_sf"/>
</dbReference>
<reference evidence="1 2" key="1">
    <citation type="submission" date="2019-07" db="EMBL/GenBank/DDBJ databases">
        <title>Whole genome shotgun sequence of Adhaeribacter aerolatus NBRC 106133.</title>
        <authorList>
            <person name="Hosoyama A."/>
            <person name="Uohara A."/>
            <person name="Ohji S."/>
            <person name="Ichikawa N."/>
        </authorList>
    </citation>
    <scope>NUCLEOTIDE SEQUENCE [LARGE SCALE GENOMIC DNA]</scope>
    <source>
        <strain evidence="1 2">NBRC 106133</strain>
    </source>
</reference>
<name>A0A512AS45_9BACT</name>
<gene>
    <name evidence="1" type="ORF">AAE02nite_02070</name>
</gene>
<organism evidence="1 2">
    <name type="scientific">Adhaeribacter aerolatus</name>
    <dbReference type="NCBI Taxonomy" id="670289"/>
    <lineage>
        <taxon>Bacteria</taxon>
        <taxon>Pseudomonadati</taxon>
        <taxon>Bacteroidota</taxon>
        <taxon>Cytophagia</taxon>
        <taxon>Cytophagales</taxon>
        <taxon>Hymenobacteraceae</taxon>
        <taxon>Adhaeribacter</taxon>
    </lineage>
</organism>
<evidence type="ECO:0000313" key="2">
    <source>
        <dbReference type="Proteomes" id="UP000321532"/>
    </source>
</evidence>
<evidence type="ECO:0000313" key="1">
    <source>
        <dbReference type="EMBL" id="GEO02543.1"/>
    </source>
</evidence>
<dbReference type="EMBL" id="BJYS01000001">
    <property type="protein sequence ID" value="GEO02543.1"/>
    <property type="molecule type" value="Genomic_DNA"/>
</dbReference>